<dbReference type="EMBL" id="CARXXK010000001">
    <property type="protein sequence ID" value="CAI6351512.1"/>
    <property type="molecule type" value="Genomic_DNA"/>
</dbReference>
<dbReference type="PANTHER" id="PTHR48043:SF159">
    <property type="entry name" value="EG:EG0003.4 PROTEIN-RELATED"/>
    <property type="match status" value="1"/>
</dbReference>
<dbReference type="Gene3D" id="3.40.50.2000">
    <property type="entry name" value="Glycogen Phosphorylase B"/>
    <property type="match status" value="2"/>
</dbReference>
<evidence type="ECO:0000256" key="8">
    <source>
        <dbReference type="ARBA" id="ARBA00023136"/>
    </source>
</evidence>
<evidence type="ECO:0000256" key="1">
    <source>
        <dbReference type="ARBA" id="ARBA00004240"/>
    </source>
</evidence>
<dbReference type="GO" id="GO:0005783">
    <property type="term" value="C:endoplasmic reticulum"/>
    <property type="evidence" value="ECO:0007669"/>
    <property type="project" value="UniProtKB-SubCell"/>
</dbReference>
<dbReference type="PROSITE" id="PS00375">
    <property type="entry name" value="UDPGT"/>
    <property type="match status" value="1"/>
</dbReference>
<dbReference type="GO" id="GO:0016020">
    <property type="term" value="C:membrane"/>
    <property type="evidence" value="ECO:0007669"/>
    <property type="project" value="UniProtKB-SubCell"/>
</dbReference>
<dbReference type="Proteomes" id="UP001160148">
    <property type="component" value="Unassembled WGS sequence"/>
</dbReference>
<evidence type="ECO:0000313" key="13">
    <source>
        <dbReference type="EMBL" id="CAI6351512.1"/>
    </source>
</evidence>
<evidence type="ECO:0000256" key="5">
    <source>
        <dbReference type="ARBA" id="ARBA00022692"/>
    </source>
</evidence>
<name>A0AAV0W6X2_9HEMI</name>
<evidence type="ECO:0000256" key="2">
    <source>
        <dbReference type="ARBA" id="ARBA00009995"/>
    </source>
</evidence>
<comment type="catalytic activity">
    <reaction evidence="12">
        <text>glucuronate acceptor + UDP-alpha-D-glucuronate = acceptor beta-D-glucuronoside + UDP + H(+)</text>
        <dbReference type="Rhea" id="RHEA:21032"/>
        <dbReference type="ChEBI" id="CHEBI:15378"/>
        <dbReference type="ChEBI" id="CHEBI:58052"/>
        <dbReference type="ChEBI" id="CHEBI:58223"/>
        <dbReference type="ChEBI" id="CHEBI:132367"/>
        <dbReference type="ChEBI" id="CHEBI:132368"/>
        <dbReference type="EC" id="2.4.1.17"/>
    </reaction>
</comment>
<comment type="similarity">
    <text evidence="2 11">Belongs to the UDP-glycosyltransferase family.</text>
</comment>
<dbReference type="InterPro" id="IPR035595">
    <property type="entry name" value="UDP_glycos_trans_CS"/>
</dbReference>
<keyword evidence="4 11" id="KW-0808">Transferase</keyword>
<keyword evidence="5 12" id="KW-0812">Transmembrane</keyword>
<keyword evidence="9" id="KW-0325">Glycoprotein</keyword>
<dbReference type="AlphaFoldDB" id="A0AAV0W6X2"/>
<reference evidence="13 14" key="1">
    <citation type="submission" date="2023-01" db="EMBL/GenBank/DDBJ databases">
        <authorList>
            <person name="Whitehead M."/>
        </authorList>
    </citation>
    <scope>NUCLEOTIDE SEQUENCE [LARGE SCALE GENOMIC DNA]</scope>
</reference>
<evidence type="ECO:0000313" key="14">
    <source>
        <dbReference type="Proteomes" id="UP001160148"/>
    </source>
</evidence>
<keyword evidence="7 12" id="KW-1133">Transmembrane helix</keyword>
<keyword evidence="6" id="KW-0256">Endoplasmic reticulum</keyword>
<evidence type="ECO:0000256" key="11">
    <source>
        <dbReference type="RuleBase" id="RU003718"/>
    </source>
</evidence>
<dbReference type="InterPro" id="IPR050271">
    <property type="entry name" value="UDP-glycosyltransferase"/>
</dbReference>
<dbReference type="Pfam" id="PF00201">
    <property type="entry name" value="UDPGT"/>
    <property type="match status" value="1"/>
</dbReference>
<evidence type="ECO:0000256" key="3">
    <source>
        <dbReference type="ARBA" id="ARBA00022676"/>
    </source>
</evidence>
<gene>
    <name evidence="13" type="ORF">MEUPH1_LOCUS7848</name>
</gene>
<keyword evidence="3 11" id="KW-0328">Glycosyltransferase</keyword>
<dbReference type="InterPro" id="IPR002213">
    <property type="entry name" value="UDP_glucos_trans"/>
</dbReference>
<evidence type="ECO:0000256" key="12">
    <source>
        <dbReference type="RuleBase" id="RU362059"/>
    </source>
</evidence>
<dbReference type="CDD" id="cd03784">
    <property type="entry name" value="GT1_Gtf-like"/>
    <property type="match status" value="1"/>
</dbReference>
<sequence length="510" mass="58021">MLPSVVFCSVLCITTTVIRAANILVFMPLPIKSHVRGFQPLFEELSNRGHNVTVVSSFPLDRTIANYTDIGPFIDKTRGRNVMDLVRMNFVTSVQLKWRIGIQLSEMVMSHRNMKQFVRSNSNSFDLVMVETFGQEYAVAMGHKFKAPVINLAPAMIWASISKWLHVPSTFSYIPDACTQSTSDMGFVERLKNTITGFMQSYVENYMYLPKTKEVMNTYLKYKGWESRPPLEHMLNNVSLTLVNSHNAIGISRPYLPGIIEVGGMHIKDPKPLPKNLQTFLDAADQGVIFFSFGTLVNLNDLPKEKFNVFINVLGRLKQKVIIKWTPEDSNVKLSQNIMTGSWFPQRDILAHPNVILFITHGGLHSLEETVCNAKPIVGVPFFAEQNFNMKIVEEKGYGKLVNFFEITEESFGNAIDEVLSDVTFKEKAMRQSLVYKDQPMKPLDRAVYWVEYVIRYGGAGHLKSDSIGLNDLQYFLFDISFILFLSFGLIAWLCNFLIAKVMFKHLKAT</sequence>
<comment type="caution">
    <text evidence="13">The sequence shown here is derived from an EMBL/GenBank/DDBJ whole genome shotgun (WGS) entry which is preliminary data.</text>
</comment>
<evidence type="ECO:0000256" key="9">
    <source>
        <dbReference type="ARBA" id="ARBA00023180"/>
    </source>
</evidence>
<keyword evidence="8 12" id="KW-0472">Membrane</keyword>
<dbReference type="PANTHER" id="PTHR48043">
    <property type="entry name" value="EG:EG0003.4 PROTEIN-RELATED"/>
    <property type="match status" value="1"/>
</dbReference>
<comment type="subcellular location">
    <subcellularLocation>
        <location evidence="10">Endomembrane system</location>
        <topology evidence="10">Single-pass type I membrane protein</topology>
    </subcellularLocation>
    <subcellularLocation>
        <location evidence="1">Endoplasmic reticulum</location>
    </subcellularLocation>
    <subcellularLocation>
        <location evidence="12">Membrane</location>
        <topology evidence="12">Single-pass membrane protein</topology>
    </subcellularLocation>
</comment>
<proteinExistence type="inferred from homology"/>
<protein>
    <recommendedName>
        <fullName evidence="12">UDP-glucuronosyltransferase</fullName>
        <ecNumber evidence="12">2.4.1.17</ecNumber>
    </recommendedName>
</protein>
<dbReference type="SUPFAM" id="SSF53756">
    <property type="entry name" value="UDP-Glycosyltransferase/glycogen phosphorylase"/>
    <property type="match status" value="1"/>
</dbReference>
<evidence type="ECO:0000256" key="6">
    <source>
        <dbReference type="ARBA" id="ARBA00022824"/>
    </source>
</evidence>
<keyword evidence="14" id="KW-1185">Reference proteome</keyword>
<evidence type="ECO:0000256" key="4">
    <source>
        <dbReference type="ARBA" id="ARBA00022679"/>
    </source>
</evidence>
<organism evidence="13 14">
    <name type="scientific">Macrosiphum euphorbiae</name>
    <name type="common">potato aphid</name>
    <dbReference type="NCBI Taxonomy" id="13131"/>
    <lineage>
        <taxon>Eukaryota</taxon>
        <taxon>Metazoa</taxon>
        <taxon>Ecdysozoa</taxon>
        <taxon>Arthropoda</taxon>
        <taxon>Hexapoda</taxon>
        <taxon>Insecta</taxon>
        <taxon>Pterygota</taxon>
        <taxon>Neoptera</taxon>
        <taxon>Paraneoptera</taxon>
        <taxon>Hemiptera</taxon>
        <taxon>Sternorrhyncha</taxon>
        <taxon>Aphidomorpha</taxon>
        <taxon>Aphidoidea</taxon>
        <taxon>Aphididae</taxon>
        <taxon>Macrosiphini</taxon>
        <taxon>Macrosiphum</taxon>
    </lineage>
</organism>
<dbReference type="EC" id="2.4.1.17" evidence="12"/>
<dbReference type="FunFam" id="3.40.50.2000:FF:000050">
    <property type="entry name" value="UDP-glucuronosyltransferase"/>
    <property type="match status" value="1"/>
</dbReference>
<evidence type="ECO:0000256" key="10">
    <source>
        <dbReference type="ARBA" id="ARBA00046288"/>
    </source>
</evidence>
<accession>A0AAV0W6X2</accession>
<feature type="transmembrane region" description="Helical" evidence="12">
    <location>
        <begin position="475"/>
        <end position="499"/>
    </location>
</feature>
<dbReference type="GO" id="GO:0015020">
    <property type="term" value="F:glucuronosyltransferase activity"/>
    <property type="evidence" value="ECO:0007669"/>
    <property type="project" value="UniProtKB-EC"/>
</dbReference>
<evidence type="ECO:0000256" key="7">
    <source>
        <dbReference type="ARBA" id="ARBA00022989"/>
    </source>
</evidence>